<sequence>MYAKREGRTGLQCGSGDVRRSRRRQRFQTGKSGCLLKKIMIFYK</sequence>
<comment type="caution">
    <text evidence="2">The sequence shown here is derived from an EMBL/GenBank/DDBJ whole genome shotgun (WGS) entry which is preliminary data.</text>
</comment>
<evidence type="ECO:0000256" key="1">
    <source>
        <dbReference type="SAM" id="MobiDB-lite"/>
    </source>
</evidence>
<keyword evidence="3" id="KW-1185">Reference proteome</keyword>
<organism evidence="2 3">
    <name type="scientific">Megasphaera lornae</name>
    <dbReference type="NCBI Taxonomy" id="1000568"/>
    <lineage>
        <taxon>Bacteria</taxon>
        <taxon>Bacillati</taxon>
        <taxon>Bacillota</taxon>
        <taxon>Negativicutes</taxon>
        <taxon>Veillonellales</taxon>
        <taxon>Veillonellaceae</taxon>
        <taxon>Megasphaera</taxon>
    </lineage>
</organism>
<accession>A0ABN0CZ21</accession>
<evidence type="ECO:0000313" key="3">
    <source>
        <dbReference type="Proteomes" id="UP000004018"/>
    </source>
</evidence>
<name>A0ABN0CZ21_9FIRM</name>
<proteinExistence type="predicted"/>
<reference evidence="2 3" key="1">
    <citation type="submission" date="2011-04" db="EMBL/GenBank/DDBJ databases">
        <authorList>
            <person name="Harkins D.M."/>
            <person name="Madupu R."/>
            <person name="Durkin A.S."/>
            <person name="Torralba M."/>
            <person name="Methe B."/>
            <person name="Sutton G.G."/>
            <person name="Nelson K.E."/>
        </authorList>
    </citation>
    <scope>NUCLEOTIDE SEQUENCE [LARGE SCALE GENOMIC DNA]</scope>
    <source>
        <strain evidence="2 3">UPII 199-6</strain>
    </source>
</reference>
<dbReference type="Proteomes" id="UP000004018">
    <property type="component" value="Unassembled WGS sequence"/>
</dbReference>
<feature type="region of interest" description="Disordered" evidence="1">
    <location>
        <begin position="1"/>
        <end position="25"/>
    </location>
</feature>
<dbReference type="EMBL" id="AFIJ01000038">
    <property type="protein sequence ID" value="EGL39443.1"/>
    <property type="molecule type" value="Genomic_DNA"/>
</dbReference>
<evidence type="ECO:0000313" key="2">
    <source>
        <dbReference type="EMBL" id="EGL39443.1"/>
    </source>
</evidence>
<protein>
    <submittedName>
        <fullName evidence="2">Uncharacterized protein</fullName>
    </submittedName>
</protein>
<gene>
    <name evidence="2" type="ORF">HMPREF1039_0882</name>
</gene>